<keyword evidence="9" id="KW-0677">Repeat</keyword>
<feature type="domain" description="Lumazine-binding" evidence="12">
    <location>
        <begin position="1"/>
        <end position="96"/>
    </location>
</feature>
<dbReference type="InterPro" id="IPR017938">
    <property type="entry name" value="Riboflavin_synthase-like_b-brl"/>
</dbReference>
<dbReference type="Gene3D" id="2.40.30.20">
    <property type="match status" value="2"/>
</dbReference>
<dbReference type="InterPro" id="IPR026017">
    <property type="entry name" value="Lumazine-bd_dom"/>
</dbReference>
<evidence type="ECO:0000313" key="13">
    <source>
        <dbReference type="EMBL" id="GGL62163.1"/>
    </source>
</evidence>
<dbReference type="InterPro" id="IPR001783">
    <property type="entry name" value="Lumazine-bd"/>
</dbReference>
<comment type="subunit">
    <text evidence="4">Homotrimer.</text>
</comment>
<evidence type="ECO:0000256" key="3">
    <source>
        <dbReference type="ARBA" id="ARBA00004887"/>
    </source>
</evidence>
<evidence type="ECO:0000256" key="2">
    <source>
        <dbReference type="ARBA" id="ARBA00002803"/>
    </source>
</evidence>
<keyword evidence="8" id="KW-0808">Transferase</keyword>
<evidence type="ECO:0000256" key="4">
    <source>
        <dbReference type="ARBA" id="ARBA00011233"/>
    </source>
</evidence>
<dbReference type="Pfam" id="PF00677">
    <property type="entry name" value="Lum_binding"/>
    <property type="match status" value="2"/>
</dbReference>
<dbReference type="GO" id="GO:0009231">
    <property type="term" value="P:riboflavin biosynthetic process"/>
    <property type="evidence" value="ECO:0007669"/>
    <property type="project" value="UniProtKB-KW"/>
</dbReference>
<evidence type="ECO:0000256" key="5">
    <source>
        <dbReference type="ARBA" id="ARBA00012827"/>
    </source>
</evidence>
<evidence type="ECO:0000256" key="9">
    <source>
        <dbReference type="ARBA" id="ARBA00022737"/>
    </source>
</evidence>
<dbReference type="SUPFAM" id="SSF63380">
    <property type="entry name" value="Riboflavin synthase domain-like"/>
    <property type="match status" value="2"/>
</dbReference>
<dbReference type="PANTHER" id="PTHR21098:SF12">
    <property type="entry name" value="RIBOFLAVIN SYNTHASE"/>
    <property type="match status" value="1"/>
</dbReference>
<evidence type="ECO:0000256" key="8">
    <source>
        <dbReference type="ARBA" id="ARBA00022679"/>
    </source>
</evidence>
<gene>
    <name evidence="13" type="primary">ribE</name>
    <name evidence="13" type="ORF">GCM10007968_27700</name>
</gene>
<keyword evidence="7" id="KW-0686">Riboflavin biosynthesis</keyword>
<dbReference type="FunFam" id="2.40.30.20:FF:000004">
    <property type="entry name" value="Riboflavin synthase, alpha subunit"/>
    <property type="match status" value="1"/>
</dbReference>
<reference evidence="13" key="2">
    <citation type="submission" date="2020-09" db="EMBL/GenBank/DDBJ databases">
        <authorList>
            <person name="Sun Q."/>
            <person name="Ohkuma M."/>
        </authorList>
    </citation>
    <scope>NUCLEOTIDE SEQUENCE</scope>
    <source>
        <strain evidence="13">JCM 15325</strain>
    </source>
</reference>
<protein>
    <recommendedName>
        <fullName evidence="6 10">Riboflavin synthase</fullName>
        <ecNumber evidence="5 10">2.5.1.9</ecNumber>
    </recommendedName>
</protein>
<dbReference type="NCBIfam" id="TIGR00187">
    <property type="entry name" value="ribE"/>
    <property type="match status" value="1"/>
</dbReference>
<sequence length="220" mass="23767">MFTGLVEEIGQVASLEKRPDAIRISVRAGRVLEDAEMGDSIAVNGVCVTVTDLSKAFFSADIMPETIRATTLQTLQKGDSVNLERAMKAGGRYGGHFMTGHIDGTGEIVRIVPKGNAHYLDIQSSPEILAGLVEKGSVAVDGTSLTVFRTGTRFFTISLIPHTSAHTILGSKKVGDPVNIECDILQKYIRNQQNVRSRPDDSGALSYETLRDNGFITSIK</sequence>
<dbReference type="PANTHER" id="PTHR21098">
    <property type="entry name" value="RIBOFLAVIN SYNTHASE ALPHA CHAIN"/>
    <property type="match status" value="1"/>
</dbReference>
<dbReference type="CDD" id="cd00402">
    <property type="entry name" value="Riboflavin_synthase_like"/>
    <property type="match status" value="1"/>
</dbReference>
<comment type="caution">
    <text evidence="13">The sequence shown here is derived from an EMBL/GenBank/DDBJ whole genome shotgun (WGS) entry which is preliminary data.</text>
</comment>
<accession>A0A917S953</accession>
<proteinExistence type="predicted"/>
<feature type="repeat" description="Lumazine-binding" evidence="11">
    <location>
        <begin position="97"/>
        <end position="193"/>
    </location>
</feature>
<comment type="function">
    <text evidence="2">Catalyzes the dismutation of two molecules of 6,7-dimethyl-8-ribityllumazine, resulting in the formation of riboflavin and 5-amino-6-(D-ribitylamino)uracil.</text>
</comment>
<dbReference type="PROSITE" id="PS51177">
    <property type="entry name" value="LUMAZINE_BIND"/>
    <property type="match status" value="2"/>
</dbReference>
<dbReference type="InterPro" id="IPR023366">
    <property type="entry name" value="ATP_synth_asu-like_sf"/>
</dbReference>
<evidence type="ECO:0000256" key="6">
    <source>
        <dbReference type="ARBA" id="ARBA00013950"/>
    </source>
</evidence>
<dbReference type="RefSeq" id="WP_188804412.1">
    <property type="nucleotide sequence ID" value="NZ_BMOK01000015.1"/>
</dbReference>
<keyword evidence="14" id="KW-1185">Reference proteome</keyword>
<dbReference type="AlphaFoldDB" id="A0A917S953"/>
<evidence type="ECO:0000256" key="1">
    <source>
        <dbReference type="ARBA" id="ARBA00000968"/>
    </source>
</evidence>
<dbReference type="EC" id="2.5.1.9" evidence="5 10"/>
<evidence type="ECO:0000313" key="14">
    <source>
        <dbReference type="Proteomes" id="UP000654670"/>
    </source>
</evidence>
<dbReference type="Proteomes" id="UP000654670">
    <property type="component" value="Unassembled WGS sequence"/>
</dbReference>
<dbReference type="FunFam" id="2.40.30.20:FF:000003">
    <property type="entry name" value="Riboflavin synthase, alpha subunit"/>
    <property type="match status" value="1"/>
</dbReference>
<dbReference type="NCBIfam" id="NF006767">
    <property type="entry name" value="PRK09289.1"/>
    <property type="match status" value="1"/>
</dbReference>
<feature type="domain" description="Lumazine-binding" evidence="12">
    <location>
        <begin position="97"/>
        <end position="193"/>
    </location>
</feature>
<evidence type="ECO:0000256" key="11">
    <source>
        <dbReference type="PROSITE-ProRule" id="PRU00524"/>
    </source>
</evidence>
<dbReference type="PIRSF" id="PIRSF000498">
    <property type="entry name" value="Riboflavin_syn_A"/>
    <property type="match status" value="1"/>
</dbReference>
<organism evidence="13 14">
    <name type="scientific">Sporolactobacillus putidus</name>
    <dbReference type="NCBI Taxonomy" id="492735"/>
    <lineage>
        <taxon>Bacteria</taxon>
        <taxon>Bacillati</taxon>
        <taxon>Bacillota</taxon>
        <taxon>Bacilli</taxon>
        <taxon>Bacillales</taxon>
        <taxon>Sporolactobacillaceae</taxon>
        <taxon>Sporolactobacillus</taxon>
    </lineage>
</organism>
<comment type="catalytic activity">
    <reaction evidence="1">
        <text>2 6,7-dimethyl-8-(1-D-ribityl)lumazine + H(+) = 5-amino-6-(D-ribitylamino)uracil + riboflavin</text>
        <dbReference type="Rhea" id="RHEA:20772"/>
        <dbReference type="ChEBI" id="CHEBI:15378"/>
        <dbReference type="ChEBI" id="CHEBI:15934"/>
        <dbReference type="ChEBI" id="CHEBI:57986"/>
        <dbReference type="ChEBI" id="CHEBI:58201"/>
        <dbReference type="EC" id="2.5.1.9"/>
    </reaction>
</comment>
<comment type="pathway">
    <text evidence="3">Cofactor biosynthesis; riboflavin biosynthesis; riboflavin from 2-hydroxy-3-oxobutyl phosphate and 5-amino-6-(D-ribitylamino)uracil: step 2/2.</text>
</comment>
<dbReference type="EMBL" id="BMOK01000015">
    <property type="protein sequence ID" value="GGL62163.1"/>
    <property type="molecule type" value="Genomic_DNA"/>
</dbReference>
<evidence type="ECO:0000259" key="12">
    <source>
        <dbReference type="PROSITE" id="PS51177"/>
    </source>
</evidence>
<evidence type="ECO:0000256" key="10">
    <source>
        <dbReference type="NCBIfam" id="TIGR00187"/>
    </source>
</evidence>
<evidence type="ECO:0000256" key="7">
    <source>
        <dbReference type="ARBA" id="ARBA00022619"/>
    </source>
</evidence>
<dbReference type="GO" id="GO:0004746">
    <property type="term" value="F:riboflavin synthase activity"/>
    <property type="evidence" value="ECO:0007669"/>
    <property type="project" value="UniProtKB-UniRule"/>
</dbReference>
<feature type="repeat" description="Lumazine-binding" evidence="11">
    <location>
        <begin position="1"/>
        <end position="96"/>
    </location>
</feature>
<name>A0A917S953_9BACL</name>
<reference evidence="13" key="1">
    <citation type="journal article" date="2014" name="Int. J. Syst. Evol. Microbiol.">
        <title>Complete genome sequence of Corynebacterium casei LMG S-19264T (=DSM 44701T), isolated from a smear-ripened cheese.</title>
        <authorList>
            <consortium name="US DOE Joint Genome Institute (JGI-PGF)"/>
            <person name="Walter F."/>
            <person name="Albersmeier A."/>
            <person name="Kalinowski J."/>
            <person name="Ruckert C."/>
        </authorList>
    </citation>
    <scope>NUCLEOTIDE SEQUENCE</scope>
    <source>
        <strain evidence="13">JCM 15325</strain>
    </source>
</reference>